<accession>A0A6A5WIJ4</accession>
<dbReference type="AlphaFoldDB" id="A0A6A5WIJ4"/>
<keyword evidence="7 8" id="KW-0009">Actin-binding</keyword>
<evidence type="ECO:0000256" key="1">
    <source>
        <dbReference type="ARBA" id="ARBA00008314"/>
    </source>
</evidence>
<dbReference type="GO" id="GO:0005737">
    <property type="term" value="C:cytoplasm"/>
    <property type="evidence" value="ECO:0007669"/>
    <property type="project" value="TreeGrafter"/>
</dbReference>
<evidence type="ECO:0000256" key="4">
    <source>
        <dbReference type="ARBA" id="ARBA00023054"/>
    </source>
</evidence>
<keyword evidence="4" id="KW-0175">Coiled coil</keyword>
<dbReference type="EMBL" id="ML977599">
    <property type="protein sequence ID" value="KAF1998955.1"/>
    <property type="molecule type" value="Genomic_DNA"/>
</dbReference>
<feature type="compositionally biased region" description="Polar residues" evidence="9">
    <location>
        <begin position="49"/>
        <end position="77"/>
    </location>
</feature>
<keyword evidence="2" id="KW-0547">Nucleotide-binding</keyword>
<feature type="region of interest" description="Disordered" evidence="9">
    <location>
        <begin position="1"/>
        <end position="94"/>
    </location>
</feature>
<evidence type="ECO:0000256" key="3">
    <source>
        <dbReference type="ARBA" id="ARBA00022840"/>
    </source>
</evidence>
<dbReference type="PANTHER" id="PTHR13140">
    <property type="entry name" value="MYOSIN"/>
    <property type="match status" value="1"/>
</dbReference>
<dbReference type="GO" id="GO:0016459">
    <property type="term" value="C:myosin complex"/>
    <property type="evidence" value="ECO:0007669"/>
    <property type="project" value="UniProtKB-KW"/>
</dbReference>
<dbReference type="Pfam" id="PF00063">
    <property type="entry name" value="Myosin_head"/>
    <property type="match status" value="1"/>
</dbReference>
<evidence type="ECO:0000313" key="11">
    <source>
        <dbReference type="EMBL" id="KAF1998955.1"/>
    </source>
</evidence>
<comment type="similarity">
    <text evidence="1 8">Belongs to the TRAFAC class myosin-kinesin ATPase superfamily. Myosin family.</text>
</comment>
<keyword evidence="5 8" id="KW-0518">Myosin</keyword>
<evidence type="ECO:0000256" key="2">
    <source>
        <dbReference type="ARBA" id="ARBA00022741"/>
    </source>
</evidence>
<feature type="domain" description="Myosin motor" evidence="10">
    <location>
        <begin position="171"/>
        <end position="275"/>
    </location>
</feature>
<keyword evidence="3" id="KW-0067">ATP-binding</keyword>
<dbReference type="SUPFAM" id="SSF52540">
    <property type="entry name" value="P-loop containing nucleoside triphosphate hydrolases"/>
    <property type="match status" value="1"/>
</dbReference>
<dbReference type="OrthoDB" id="6108017at2759"/>
<name>A0A6A5WIJ4_9PLEO</name>
<evidence type="ECO:0000256" key="8">
    <source>
        <dbReference type="PROSITE-ProRule" id="PRU00782"/>
    </source>
</evidence>
<dbReference type="GO" id="GO:0005524">
    <property type="term" value="F:ATP binding"/>
    <property type="evidence" value="ECO:0007669"/>
    <property type="project" value="UniProtKB-KW"/>
</dbReference>
<organism evidence="11 12">
    <name type="scientific">Amniculicola lignicola CBS 123094</name>
    <dbReference type="NCBI Taxonomy" id="1392246"/>
    <lineage>
        <taxon>Eukaryota</taxon>
        <taxon>Fungi</taxon>
        <taxon>Dikarya</taxon>
        <taxon>Ascomycota</taxon>
        <taxon>Pezizomycotina</taxon>
        <taxon>Dothideomycetes</taxon>
        <taxon>Pleosporomycetidae</taxon>
        <taxon>Pleosporales</taxon>
        <taxon>Amniculicolaceae</taxon>
        <taxon>Amniculicola</taxon>
    </lineage>
</organism>
<feature type="compositionally biased region" description="Low complexity" evidence="9">
    <location>
        <begin position="14"/>
        <end position="25"/>
    </location>
</feature>
<evidence type="ECO:0000256" key="9">
    <source>
        <dbReference type="SAM" id="MobiDB-lite"/>
    </source>
</evidence>
<gene>
    <name evidence="11" type="ORF">P154DRAFT_237136</name>
</gene>
<evidence type="ECO:0000256" key="6">
    <source>
        <dbReference type="ARBA" id="ARBA00023175"/>
    </source>
</evidence>
<dbReference type="FunFam" id="3.40.850.10:FF:000101">
    <property type="entry name" value="Slow myosin heavy chain 2"/>
    <property type="match status" value="1"/>
</dbReference>
<comment type="caution">
    <text evidence="8">Lacks conserved residue(s) required for the propagation of feature annotation.</text>
</comment>
<reference evidence="11" key="1">
    <citation type="journal article" date="2020" name="Stud. Mycol.">
        <title>101 Dothideomycetes genomes: a test case for predicting lifestyles and emergence of pathogens.</title>
        <authorList>
            <person name="Haridas S."/>
            <person name="Albert R."/>
            <person name="Binder M."/>
            <person name="Bloem J."/>
            <person name="Labutti K."/>
            <person name="Salamov A."/>
            <person name="Andreopoulos B."/>
            <person name="Baker S."/>
            <person name="Barry K."/>
            <person name="Bills G."/>
            <person name="Bluhm B."/>
            <person name="Cannon C."/>
            <person name="Castanera R."/>
            <person name="Culley D."/>
            <person name="Daum C."/>
            <person name="Ezra D."/>
            <person name="Gonzalez J."/>
            <person name="Henrissat B."/>
            <person name="Kuo A."/>
            <person name="Liang C."/>
            <person name="Lipzen A."/>
            <person name="Lutzoni F."/>
            <person name="Magnuson J."/>
            <person name="Mondo S."/>
            <person name="Nolan M."/>
            <person name="Ohm R."/>
            <person name="Pangilinan J."/>
            <person name="Park H.-J."/>
            <person name="Ramirez L."/>
            <person name="Alfaro M."/>
            <person name="Sun H."/>
            <person name="Tritt A."/>
            <person name="Yoshinaga Y."/>
            <person name="Zwiers L.-H."/>
            <person name="Turgeon B."/>
            <person name="Goodwin S."/>
            <person name="Spatafora J."/>
            <person name="Crous P."/>
            <person name="Grigoriev I."/>
        </authorList>
    </citation>
    <scope>NUCLEOTIDE SEQUENCE</scope>
    <source>
        <strain evidence="11">CBS 123094</strain>
    </source>
</reference>
<dbReference type="GO" id="GO:0007015">
    <property type="term" value="P:actin filament organization"/>
    <property type="evidence" value="ECO:0007669"/>
    <property type="project" value="TreeGrafter"/>
</dbReference>
<proteinExistence type="inferred from homology"/>
<keyword evidence="12" id="KW-1185">Reference proteome</keyword>
<sequence length="275" mass="30254">MSAPAQNGPRWRNSPFARNSASPSPSAGPAPSLPRPKSTILPSPLAADAQNTSMVHARDQSLSQLSGAPIGRSNSTRLRSDSVRNGTPVGTFAPQFIADDTQDTSEVRGIEGENDFSGKRYVWLRDAQTAFVRGWVVEELPEGQLLVQCDNGSQHTVDADAVDKVNPAKFDKADDMAELTHLNEPSVIHNLHMRYQADLIYTYSGLFLVTVNPYCPLPIYSREYINMYRGRSREETKPHIFAMADEAFRNLVDEGANQSILVTYVGNCVSPINCL</sequence>
<dbReference type="GO" id="GO:0051015">
    <property type="term" value="F:actin filament binding"/>
    <property type="evidence" value="ECO:0007669"/>
    <property type="project" value="TreeGrafter"/>
</dbReference>
<dbReference type="InterPro" id="IPR036961">
    <property type="entry name" value="Kinesin_motor_dom_sf"/>
</dbReference>
<evidence type="ECO:0000259" key="10">
    <source>
        <dbReference type="PROSITE" id="PS51456"/>
    </source>
</evidence>
<keyword evidence="6" id="KW-0505">Motor protein</keyword>
<dbReference type="InterPro" id="IPR001609">
    <property type="entry name" value="Myosin_head_motor_dom-like"/>
</dbReference>
<protein>
    <recommendedName>
        <fullName evidence="10">Myosin motor domain-containing protein</fullName>
    </recommendedName>
</protein>
<dbReference type="GO" id="GO:0000146">
    <property type="term" value="F:microfilament motor activity"/>
    <property type="evidence" value="ECO:0007669"/>
    <property type="project" value="TreeGrafter"/>
</dbReference>
<dbReference type="InterPro" id="IPR004009">
    <property type="entry name" value="SH3_Myosin"/>
</dbReference>
<dbReference type="InterPro" id="IPR027417">
    <property type="entry name" value="P-loop_NTPase"/>
</dbReference>
<dbReference type="Pfam" id="PF02736">
    <property type="entry name" value="Myosin_N"/>
    <property type="match status" value="1"/>
</dbReference>
<evidence type="ECO:0000256" key="7">
    <source>
        <dbReference type="ARBA" id="ARBA00023203"/>
    </source>
</evidence>
<dbReference type="Proteomes" id="UP000799779">
    <property type="component" value="Unassembled WGS sequence"/>
</dbReference>
<dbReference type="GO" id="GO:0016020">
    <property type="term" value="C:membrane"/>
    <property type="evidence" value="ECO:0007669"/>
    <property type="project" value="TreeGrafter"/>
</dbReference>
<evidence type="ECO:0000256" key="5">
    <source>
        <dbReference type="ARBA" id="ARBA00023123"/>
    </source>
</evidence>
<dbReference type="PANTHER" id="PTHR13140:SF857">
    <property type="entry name" value="MYOSIN-11"/>
    <property type="match status" value="1"/>
</dbReference>
<dbReference type="PROSITE" id="PS51456">
    <property type="entry name" value="MYOSIN_MOTOR"/>
    <property type="match status" value="1"/>
</dbReference>
<evidence type="ECO:0000313" key="12">
    <source>
        <dbReference type="Proteomes" id="UP000799779"/>
    </source>
</evidence>
<dbReference type="Gene3D" id="3.40.850.10">
    <property type="entry name" value="Kinesin motor domain"/>
    <property type="match status" value="1"/>
</dbReference>